<accession>A0ABZ3IE49</accession>
<sequence length="190" mass="21139">MKWLVLLWVLLPVRLAAQDMALEYYSRCVGPAYEQQAVAKYENLSCRLTQSCAPFDPSDFAGQIETDCVSISVEICLVLDEPDTCVAGVIEKLRMRTQDVASGFPISRVEAAARGKESLLARSLMLQLERSQEVLSGTAADLCPTAAEIRLFESFGVEEEALCHLREASFQSRIVYQIKARTLELEALDE</sequence>
<feature type="chain" id="PRO_5045781853" evidence="1">
    <location>
        <begin position="18"/>
        <end position="190"/>
    </location>
</feature>
<dbReference type="Proteomes" id="UP001440612">
    <property type="component" value="Chromosome"/>
</dbReference>
<feature type="signal peptide" evidence="1">
    <location>
        <begin position="1"/>
        <end position="17"/>
    </location>
</feature>
<name>A0ABZ3IE49_9RHOB</name>
<keyword evidence="3" id="KW-1185">Reference proteome</keyword>
<gene>
    <name evidence="2" type="ORF">AABB29_20685</name>
</gene>
<evidence type="ECO:0000313" key="2">
    <source>
        <dbReference type="EMBL" id="XFO62911.1"/>
    </source>
</evidence>
<evidence type="ECO:0000256" key="1">
    <source>
        <dbReference type="SAM" id="SignalP"/>
    </source>
</evidence>
<dbReference type="EMBL" id="CP150951">
    <property type="protein sequence ID" value="XFO62911.1"/>
    <property type="molecule type" value="Genomic_DNA"/>
</dbReference>
<reference evidence="3" key="1">
    <citation type="submission" date="2024-04" db="EMBL/GenBank/DDBJ databases">
        <title>Phylogenomic analyses of a clade within the roseobacter group suggest taxonomic reassignments of species of the genera Aestuariivita, Citreicella, Loktanella, Nautella, Pelagibaca, Ruegeria, Thalassobius, Thiobacimonas and Tropicibacter, and the proposal o.</title>
        <authorList>
            <person name="Jeon C.O."/>
        </authorList>
    </citation>
    <scope>NUCLEOTIDE SEQUENCE [LARGE SCALE GENOMIC DNA]</scope>
    <source>
        <strain evidence="3">BS5-3</strain>
    </source>
</reference>
<keyword evidence="1" id="KW-0732">Signal</keyword>
<evidence type="ECO:0000313" key="3">
    <source>
        <dbReference type="Proteomes" id="UP001440612"/>
    </source>
</evidence>
<protein>
    <submittedName>
        <fullName evidence="2">Uncharacterized protein</fullName>
    </submittedName>
</protein>
<dbReference type="RefSeq" id="WP_373636520.1">
    <property type="nucleotide sequence ID" value="NZ_CP150951.2"/>
</dbReference>
<proteinExistence type="predicted"/>
<organism evidence="2 3">
    <name type="scientific">Yoonia phaeophyticola</name>
    <dbReference type="NCBI Taxonomy" id="3137369"/>
    <lineage>
        <taxon>Bacteria</taxon>
        <taxon>Pseudomonadati</taxon>
        <taxon>Pseudomonadota</taxon>
        <taxon>Alphaproteobacteria</taxon>
        <taxon>Rhodobacterales</taxon>
        <taxon>Paracoccaceae</taxon>
        <taxon>Yoonia</taxon>
    </lineage>
</organism>